<reference evidence="1 2" key="1">
    <citation type="submission" date="2023-05" db="EMBL/GenBank/DDBJ databases">
        <title>Complete Genome Resource of Xanthomonas oryzae pv. leersiae Strain YNJC Isolated From Plateau Japonica Rice in Southwest China.</title>
        <authorList>
            <person name="Aa X."/>
            <person name="Mei L."/>
            <person name="Liu P."/>
            <person name="Yang Y."/>
            <person name="Tang C."/>
            <person name="Zhang F."/>
            <person name="Dong C."/>
            <person name="Wang B."/>
            <person name="Chen X."/>
            <person name="Dai L."/>
        </authorList>
    </citation>
    <scope>NUCLEOTIDE SEQUENCE [LARGE SCALE GENOMIC DNA]</scope>
    <source>
        <strain evidence="1 2">YNJC</strain>
    </source>
</reference>
<dbReference type="RefSeq" id="WP_285957241.1">
    <property type="nucleotide sequence ID" value="NZ_CP127225.1"/>
</dbReference>
<dbReference type="EMBL" id="CP127225">
    <property type="protein sequence ID" value="WIX07877.1"/>
    <property type="molecule type" value="Genomic_DNA"/>
</dbReference>
<accession>A0AAJ6KM24</accession>
<evidence type="ECO:0000313" key="1">
    <source>
        <dbReference type="EMBL" id="WIX07877.1"/>
    </source>
</evidence>
<name>A0AAJ6KM24_9XANT</name>
<dbReference type="Proteomes" id="UP001228059">
    <property type="component" value="Chromosome"/>
</dbReference>
<dbReference type="AlphaFoldDB" id="A0AAJ6KM24"/>
<evidence type="ECO:0000313" key="2">
    <source>
        <dbReference type="Proteomes" id="UP001228059"/>
    </source>
</evidence>
<proteinExistence type="predicted"/>
<organism evidence="1 2">
    <name type="scientific">Xanthomonas oryzae pv. leersiae</name>
    <dbReference type="NCBI Taxonomy" id="3112258"/>
    <lineage>
        <taxon>Bacteria</taxon>
        <taxon>Pseudomonadati</taxon>
        <taxon>Pseudomonadota</taxon>
        <taxon>Gammaproteobacteria</taxon>
        <taxon>Lysobacterales</taxon>
        <taxon>Lysobacteraceae</taxon>
        <taxon>Xanthomonas</taxon>
    </lineage>
</organism>
<gene>
    <name evidence="1" type="ORF">QN060_07640</name>
</gene>
<protein>
    <submittedName>
        <fullName evidence="1">Uncharacterized protein</fullName>
    </submittedName>
</protein>
<sequence length="218" mass="23515">MQKTKFRTGRASCKIDMSTMSSILEAEQDGAAIGMRMAASVTQIGWLSSLNSCGRRRLRQPHFTGGNRSPLRGVFLLDAFGSTSTHPIGRDTIVHSMPGNKIRSLCVVALLTAPFLASAQVVVQHAVPTQIVSASPSIHSLHFAPDGYASSCYPVYPGRSVGGPTLNSLLHYRAFASSDPCSQPLKFVDSSVSFQPTADENRIIFVIDRSGQIHLQAR</sequence>